<name>A0A5E6SWI0_PSEFL</name>
<dbReference type="GO" id="GO:0004725">
    <property type="term" value="F:protein tyrosine phosphatase activity"/>
    <property type="evidence" value="ECO:0007669"/>
    <property type="project" value="UniProtKB-EC"/>
</dbReference>
<dbReference type="SUPFAM" id="SSF52788">
    <property type="entry name" value="Phosphotyrosine protein phosphatases I"/>
    <property type="match status" value="1"/>
</dbReference>
<dbReference type="InterPro" id="IPR036196">
    <property type="entry name" value="Ptyr_pPase_sf"/>
</dbReference>
<dbReference type="Proteomes" id="UP000325607">
    <property type="component" value="Unassembled WGS sequence"/>
</dbReference>
<evidence type="ECO:0000313" key="3">
    <source>
        <dbReference type="EMBL" id="VVM85334.1"/>
    </source>
</evidence>
<evidence type="ECO:0000256" key="1">
    <source>
        <dbReference type="ARBA" id="ARBA00022849"/>
    </source>
</evidence>
<organism evidence="3 4">
    <name type="scientific">Pseudomonas fluorescens</name>
    <dbReference type="NCBI Taxonomy" id="294"/>
    <lineage>
        <taxon>Bacteria</taxon>
        <taxon>Pseudomonadati</taxon>
        <taxon>Pseudomonadota</taxon>
        <taxon>Gammaproteobacteria</taxon>
        <taxon>Pseudomonadales</taxon>
        <taxon>Pseudomonadaceae</taxon>
        <taxon>Pseudomonas</taxon>
    </lineage>
</organism>
<dbReference type="EC" id="3.1.3.48" evidence="3"/>
<dbReference type="Gene3D" id="3.40.50.2300">
    <property type="match status" value="1"/>
</dbReference>
<protein>
    <submittedName>
        <fullName evidence="3">Protein ArsC</fullName>
        <ecNumber evidence="3">3.1.3.48</ecNumber>
    </submittedName>
</protein>
<feature type="domain" description="Phosphotyrosine protein phosphatase I" evidence="2">
    <location>
        <begin position="148"/>
        <end position="275"/>
    </location>
</feature>
<dbReference type="PANTHER" id="PTHR43428">
    <property type="entry name" value="ARSENATE REDUCTASE"/>
    <property type="match status" value="1"/>
</dbReference>
<dbReference type="AlphaFoldDB" id="A0A5E6SWI0"/>
<dbReference type="InterPro" id="IPR023485">
    <property type="entry name" value="Ptyr_pPase"/>
</dbReference>
<dbReference type="CDD" id="cd16345">
    <property type="entry name" value="LMWP_ArsC"/>
    <property type="match status" value="1"/>
</dbReference>
<evidence type="ECO:0000259" key="2">
    <source>
        <dbReference type="SMART" id="SM00226"/>
    </source>
</evidence>
<keyword evidence="1" id="KW-0059">Arsenical resistance</keyword>
<dbReference type="PANTHER" id="PTHR43428:SF1">
    <property type="entry name" value="ARSENATE REDUCTASE"/>
    <property type="match status" value="1"/>
</dbReference>
<gene>
    <name evidence="3" type="primary">arsC_4</name>
    <name evidence="3" type="ORF">PS645_02490</name>
</gene>
<dbReference type="SMART" id="SM00226">
    <property type="entry name" value="LMWPc"/>
    <property type="match status" value="1"/>
</dbReference>
<dbReference type="Pfam" id="PF01451">
    <property type="entry name" value="LMWPc"/>
    <property type="match status" value="1"/>
</dbReference>
<accession>A0A5E6SWI0</accession>
<dbReference type="GO" id="GO:0046685">
    <property type="term" value="P:response to arsenic-containing substance"/>
    <property type="evidence" value="ECO:0007669"/>
    <property type="project" value="UniProtKB-KW"/>
</dbReference>
<evidence type="ECO:0000313" key="4">
    <source>
        <dbReference type="Proteomes" id="UP000325607"/>
    </source>
</evidence>
<dbReference type="EMBL" id="CABVGX010000017">
    <property type="protein sequence ID" value="VVM85334.1"/>
    <property type="molecule type" value="Genomic_DNA"/>
</dbReference>
<reference evidence="3 4" key="1">
    <citation type="submission" date="2019-09" db="EMBL/GenBank/DDBJ databases">
        <authorList>
            <person name="Chandra G."/>
            <person name="Truman W A."/>
        </authorList>
    </citation>
    <scope>NUCLEOTIDE SEQUENCE [LARGE SCALE GENOMIC DNA]</scope>
    <source>
        <strain evidence="3">PS645</strain>
    </source>
</reference>
<proteinExistence type="predicted"/>
<keyword evidence="3" id="KW-0378">Hydrolase</keyword>
<sequence length="283" mass="31960">MKSSDSLLGSYCFNDSKHFSPNPFRSVCRLYDHGAQQSICPMRFKPSPSNSLTIPCELKKGSAWKINIVCWKVSKFQRIAKALRLPSGYFRCLDHHIPLHPLISVMPIRMERKGTCRNSRHHIRFTEYSPKRIFDFPYASSSTMSPAIKVLFVCVANSARSLLAEALLRHTDPRFEAFSAGSEPSEVDLRTTQALEAVGVDATGLRSKSISEFQADRFDYVITLCDKSASECLPMPNAGEVIAWDFPDPVTSDDPGAFRHTLHDIHERIKLFVLVKTKHLEDL</sequence>